<evidence type="ECO:0000313" key="5">
    <source>
        <dbReference type="EMBL" id="MEJ5976598.1"/>
    </source>
</evidence>
<dbReference type="PIRSF" id="PIRSF018266">
    <property type="entry name" value="FecR"/>
    <property type="match status" value="1"/>
</dbReference>
<protein>
    <submittedName>
        <fullName evidence="5">FecR domain-containing protein</fullName>
    </submittedName>
</protein>
<proteinExistence type="predicted"/>
<dbReference type="PANTHER" id="PTHR30273">
    <property type="entry name" value="PERIPLASMIC SIGNAL SENSOR AND SIGMA FACTOR ACTIVATOR FECR-RELATED"/>
    <property type="match status" value="1"/>
</dbReference>
<gene>
    <name evidence="5" type="ORF">WG901_08130</name>
</gene>
<evidence type="ECO:0000259" key="4">
    <source>
        <dbReference type="Pfam" id="PF16220"/>
    </source>
</evidence>
<comment type="caution">
    <text evidence="5">The sequence shown here is derived from an EMBL/GenBank/DDBJ whole genome shotgun (WGS) entry which is preliminary data.</text>
</comment>
<feature type="compositionally biased region" description="Basic and acidic residues" evidence="1">
    <location>
        <begin position="29"/>
        <end position="44"/>
    </location>
</feature>
<feature type="domain" description="FecR protein" evidence="3">
    <location>
        <begin position="152"/>
        <end position="233"/>
    </location>
</feature>
<keyword evidence="2" id="KW-0472">Membrane</keyword>
<sequence>MRRSLRGWGSASRRSRSTSRWHCAPCTGRAEENHDRQAPMNGDLDRDRFGEASDWFSRMRGTDAEASREEFEVWRADPLNAAAYREIEAIWAVSARAPAGKGRARPQRLRPGLIAAGLAAAVTIALFVHGLGRPGSESPGETFQNDRSGVRFVALPDGSKVTLDAASVIRTGFGRDERRVELLAGRARFDVAHGQARPFVVVAASHAVIARGTMFDVRIASDRTEVALIEGAVDLERRSSGQAGLRVGRLVPGQTALFVGREASPRISAAPAVNWTSGIFTAQSMPLADLVARANRSSSPAIVLADPSLGNLRVTGGFVLSDTRSLAAGLAAALDLKVSEQASGRIVLSRAVEAPLPPAARVQVGPTPEPIKPLVPSAIP</sequence>
<keyword evidence="2" id="KW-1133">Transmembrane helix</keyword>
<keyword evidence="6" id="KW-1185">Reference proteome</keyword>
<dbReference type="InterPro" id="IPR032623">
    <property type="entry name" value="FecR_N"/>
</dbReference>
<evidence type="ECO:0000256" key="2">
    <source>
        <dbReference type="SAM" id="Phobius"/>
    </source>
</evidence>
<dbReference type="EMBL" id="JBBHJZ010000001">
    <property type="protein sequence ID" value="MEJ5976598.1"/>
    <property type="molecule type" value="Genomic_DNA"/>
</dbReference>
<dbReference type="PANTHER" id="PTHR30273:SF2">
    <property type="entry name" value="PROTEIN FECR"/>
    <property type="match status" value="1"/>
</dbReference>
<dbReference type="InterPro" id="IPR006860">
    <property type="entry name" value="FecR"/>
</dbReference>
<reference evidence="5 6" key="1">
    <citation type="submission" date="2024-03" db="EMBL/GenBank/DDBJ databases">
        <authorList>
            <person name="Jo J.-H."/>
        </authorList>
    </citation>
    <scope>NUCLEOTIDE SEQUENCE [LARGE SCALE GENOMIC DNA]</scope>
    <source>
        <strain evidence="5 6">PS1R-30</strain>
    </source>
</reference>
<accession>A0ABU8RUD6</accession>
<name>A0ABU8RUD6_9SPHN</name>
<feature type="domain" description="FecR N-terminal" evidence="4">
    <location>
        <begin position="51"/>
        <end position="89"/>
    </location>
</feature>
<evidence type="ECO:0000256" key="1">
    <source>
        <dbReference type="SAM" id="MobiDB-lite"/>
    </source>
</evidence>
<organism evidence="5 6">
    <name type="scientific">Novosphingobium anseongense</name>
    <dbReference type="NCBI Taxonomy" id="3133436"/>
    <lineage>
        <taxon>Bacteria</taxon>
        <taxon>Pseudomonadati</taxon>
        <taxon>Pseudomonadota</taxon>
        <taxon>Alphaproteobacteria</taxon>
        <taxon>Sphingomonadales</taxon>
        <taxon>Sphingomonadaceae</taxon>
        <taxon>Novosphingobium</taxon>
    </lineage>
</organism>
<feature type="transmembrane region" description="Helical" evidence="2">
    <location>
        <begin position="113"/>
        <end position="132"/>
    </location>
</feature>
<dbReference type="RefSeq" id="WP_339586504.1">
    <property type="nucleotide sequence ID" value="NZ_JBBHJZ010000001.1"/>
</dbReference>
<dbReference type="Pfam" id="PF04773">
    <property type="entry name" value="FecR"/>
    <property type="match status" value="1"/>
</dbReference>
<dbReference type="Gene3D" id="2.60.120.1440">
    <property type="match status" value="1"/>
</dbReference>
<dbReference type="InterPro" id="IPR012373">
    <property type="entry name" value="Ferrdict_sens_TM"/>
</dbReference>
<feature type="region of interest" description="Disordered" evidence="1">
    <location>
        <begin position="19"/>
        <end position="44"/>
    </location>
</feature>
<evidence type="ECO:0000313" key="6">
    <source>
        <dbReference type="Proteomes" id="UP001361239"/>
    </source>
</evidence>
<evidence type="ECO:0000259" key="3">
    <source>
        <dbReference type="Pfam" id="PF04773"/>
    </source>
</evidence>
<keyword evidence="2" id="KW-0812">Transmembrane</keyword>
<dbReference type="Pfam" id="PF16220">
    <property type="entry name" value="DUF4880"/>
    <property type="match status" value="1"/>
</dbReference>
<dbReference type="Proteomes" id="UP001361239">
    <property type="component" value="Unassembled WGS sequence"/>
</dbReference>